<keyword evidence="4" id="KW-1185">Reference proteome</keyword>
<dbReference type="EMBL" id="JACAZH010000022">
    <property type="protein sequence ID" value="KAF7343877.1"/>
    <property type="molecule type" value="Genomic_DNA"/>
</dbReference>
<comment type="caution">
    <text evidence="3">The sequence shown here is derived from an EMBL/GenBank/DDBJ whole genome shotgun (WGS) entry which is preliminary data.</text>
</comment>
<feature type="region of interest" description="Disordered" evidence="1">
    <location>
        <begin position="37"/>
        <end position="56"/>
    </location>
</feature>
<protein>
    <recommendedName>
        <fullName evidence="5">Transmembrane protein</fullName>
    </recommendedName>
</protein>
<dbReference type="AlphaFoldDB" id="A0A8H6XMQ6"/>
<feature type="transmembrane region" description="Helical" evidence="2">
    <location>
        <begin position="87"/>
        <end position="107"/>
    </location>
</feature>
<evidence type="ECO:0000313" key="4">
    <source>
        <dbReference type="Proteomes" id="UP000623467"/>
    </source>
</evidence>
<feature type="transmembrane region" description="Helical" evidence="2">
    <location>
        <begin position="208"/>
        <end position="230"/>
    </location>
</feature>
<feature type="compositionally biased region" description="Basic and acidic residues" evidence="1">
    <location>
        <begin position="37"/>
        <end position="54"/>
    </location>
</feature>
<name>A0A8H6XMQ6_9AGAR</name>
<evidence type="ECO:0000256" key="1">
    <source>
        <dbReference type="SAM" id="MobiDB-lite"/>
    </source>
</evidence>
<keyword evidence="2" id="KW-1133">Transmembrane helix</keyword>
<organism evidence="3 4">
    <name type="scientific">Mycena sanguinolenta</name>
    <dbReference type="NCBI Taxonomy" id="230812"/>
    <lineage>
        <taxon>Eukaryota</taxon>
        <taxon>Fungi</taxon>
        <taxon>Dikarya</taxon>
        <taxon>Basidiomycota</taxon>
        <taxon>Agaricomycotina</taxon>
        <taxon>Agaricomycetes</taxon>
        <taxon>Agaricomycetidae</taxon>
        <taxon>Agaricales</taxon>
        <taxon>Marasmiineae</taxon>
        <taxon>Mycenaceae</taxon>
        <taxon>Mycena</taxon>
    </lineage>
</organism>
<feature type="transmembrane region" description="Helical" evidence="2">
    <location>
        <begin position="127"/>
        <end position="146"/>
    </location>
</feature>
<dbReference type="Proteomes" id="UP000623467">
    <property type="component" value="Unassembled WGS sequence"/>
</dbReference>
<evidence type="ECO:0000313" key="3">
    <source>
        <dbReference type="EMBL" id="KAF7343877.1"/>
    </source>
</evidence>
<accession>A0A8H6XMQ6</accession>
<proteinExistence type="predicted"/>
<sequence length="352" mass="38898">MTGGLCRFLADFGNSGMFWPSTSKQLLLVTTARHNPNVDESAHDHENTGPEHLSEGGNSLPLFTPSSHAPNHSMNAAEIQTQLNSSAYFNLVSFSILFYDFFLTLDWEISRYWGTPVHMAGCLGLESYHQYFIIATQILVAAMLMLRTFALYERSKRVLVLMILVAAGGVAVGIWSVLSGKAVDESTNLPLYFGCNYPISRAQGLSLAAAWAGVAVFDCMIFLLTLYRVFSVRRTSTILTVLLRDGSIYFGQPTNPTAHTTMLFQLGTEYTRGIATTFTNIISSVMLTRLMLNLRDPALAHMAGRGTYSTSLQPHDIQFAAMRPRARDGTLDGPELDTDATMGEIIELQDRR</sequence>
<evidence type="ECO:0008006" key="5">
    <source>
        <dbReference type="Google" id="ProtNLM"/>
    </source>
</evidence>
<keyword evidence="2" id="KW-0472">Membrane</keyword>
<keyword evidence="2" id="KW-0812">Transmembrane</keyword>
<feature type="transmembrane region" description="Helical" evidence="2">
    <location>
        <begin position="158"/>
        <end position="178"/>
    </location>
</feature>
<gene>
    <name evidence="3" type="ORF">MSAN_01969000</name>
</gene>
<reference evidence="3" key="1">
    <citation type="submission" date="2020-05" db="EMBL/GenBank/DDBJ databases">
        <title>Mycena genomes resolve the evolution of fungal bioluminescence.</title>
        <authorList>
            <person name="Tsai I.J."/>
        </authorList>
    </citation>
    <scope>NUCLEOTIDE SEQUENCE</scope>
    <source>
        <strain evidence="3">160909Yilan</strain>
    </source>
</reference>
<evidence type="ECO:0000256" key="2">
    <source>
        <dbReference type="SAM" id="Phobius"/>
    </source>
</evidence>
<dbReference type="OrthoDB" id="3261349at2759"/>